<evidence type="ECO:0000313" key="3">
    <source>
        <dbReference type="EMBL" id="PYI14870.1"/>
    </source>
</evidence>
<feature type="compositionally biased region" description="Low complexity" evidence="1">
    <location>
        <begin position="110"/>
        <end position="129"/>
    </location>
</feature>
<protein>
    <submittedName>
        <fullName evidence="3">Uncharacterized protein</fullName>
    </submittedName>
</protein>
<accession>A0A2V5HFV7</accession>
<evidence type="ECO:0000313" key="4">
    <source>
        <dbReference type="Proteomes" id="UP000249829"/>
    </source>
</evidence>
<keyword evidence="4" id="KW-1185">Reference proteome</keyword>
<evidence type="ECO:0000256" key="1">
    <source>
        <dbReference type="SAM" id="MobiDB-lite"/>
    </source>
</evidence>
<proteinExistence type="predicted"/>
<feature type="transmembrane region" description="Helical" evidence="2">
    <location>
        <begin position="21"/>
        <end position="47"/>
    </location>
</feature>
<keyword evidence="2" id="KW-0472">Membrane</keyword>
<dbReference type="EMBL" id="KZ825201">
    <property type="protein sequence ID" value="PYI14870.1"/>
    <property type="molecule type" value="Genomic_DNA"/>
</dbReference>
<keyword evidence="2" id="KW-0812">Transmembrane</keyword>
<gene>
    <name evidence="3" type="ORF">BO99DRAFT_10833</name>
</gene>
<evidence type="ECO:0000256" key="2">
    <source>
        <dbReference type="SAM" id="Phobius"/>
    </source>
</evidence>
<dbReference type="Proteomes" id="UP000249829">
    <property type="component" value="Unassembled WGS sequence"/>
</dbReference>
<feature type="region of interest" description="Disordered" evidence="1">
    <location>
        <begin position="105"/>
        <end position="129"/>
    </location>
</feature>
<dbReference type="AlphaFoldDB" id="A0A2V5HFV7"/>
<organism evidence="3 4">
    <name type="scientific">Aspergillus violaceofuscus (strain CBS 115571)</name>
    <dbReference type="NCBI Taxonomy" id="1450538"/>
    <lineage>
        <taxon>Eukaryota</taxon>
        <taxon>Fungi</taxon>
        <taxon>Dikarya</taxon>
        <taxon>Ascomycota</taxon>
        <taxon>Pezizomycotina</taxon>
        <taxon>Eurotiomycetes</taxon>
        <taxon>Eurotiomycetidae</taxon>
        <taxon>Eurotiales</taxon>
        <taxon>Aspergillaceae</taxon>
        <taxon>Aspergillus</taxon>
    </lineage>
</organism>
<reference evidence="3 4" key="1">
    <citation type="submission" date="2018-02" db="EMBL/GenBank/DDBJ databases">
        <title>The genomes of Aspergillus section Nigri reveals drivers in fungal speciation.</title>
        <authorList>
            <consortium name="DOE Joint Genome Institute"/>
            <person name="Vesth T.C."/>
            <person name="Nybo J."/>
            <person name="Theobald S."/>
            <person name="Brandl J."/>
            <person name="Frisvad J.C."/>
            <person name="Nielsen K.F."/>
            <person name="Lyhne E.K."/>
            <person name="Kogle M.E."/>
            <person name="Kuo A."/>
            <person name="Riley R."/>
            <person name="Clum A."/>
            <person name="Nolan M."/>
            <person name="Lipzen A."/>
            <person name="Salamov A."/>
            <person name="Henrissat B."/>
            <person name="Wiebenga A."/>
            <person name="De vries R.P."/>
            <person name="Grigoriev I.V."/>
            <person name="Mortensen U.H."/>
            <person name="Andersen M.R."/>
            <person name="Baker S.E."/>
        </authorList>
    </citation>
    <scope>NUCLEOTIDE SEQUENCE [LARGE SCALE GENOMIC DNA]</scope>
    <source>
        <strain evidence="3 4">CBS 115571</strain>
    </source>
</reference>
<name>A0A2V5HFV7_ASPV1</name>
<keyword evidence="2" id="KW-1133">Transmembrane helix</keyword>
<sequence>MFRLWRSRSGRLLNLEARERRTAQLGAGCLLIAGALFEYIFVIVWMLENIDRSIRDLPGSRCTLVSMQWYRTTGRLRNMTEKERPPEKESLLTCQVVQWMPGKKFPPPKMKISAQQSKQQALAKTQSGV</sequence>